<evidence type="ECO:0000256" key="1">
    <source>
        <dbReference type="SAM" id="MobiDB-lite"/>
    </source>
</evidence>
<organism evidence="2 3">
    <name type="scientific">Roseinatronobacter bogoriensis subsp. barguzinensis</name>
    <dbReference type="NCBI Taxonomy" id="441209"/>
    <lineage>
        <taxon>Bacteria</taxon>
        <taxon>Pseudomonadati</taxon>
        <taxon>Pseudomonadota</taxon>
        <taxon>Alphaproteobacteria</taxon>
        <taxon>Rhodobacterales</taxon>
        <taxon>Paracoccaceae</taxon>
        <taxon>Roseinatronobacter</taxon>
    </lineage>
</organism>
<feature type="compositionally biased region" description="Low complexity" evidence="1">
    <location>
        <begin position="11"/>
        <end position="26"/>
    </location>
</feature>
<dbReference type="STRING" id="441209.GCA_001870665_00292"/>
<evidence type="ECO:0000313" key="3">
    <source>
        <dbReference type="Proteomes" id="UP000228948"/>
    </source>
</evidence>
<dbReference type="Proteomes" id="UP000228948">
    <property type="component" value="Chromosome"/>
</dbReference>
<sequence length="155" mass="16637">MVAIPGVAGQSSEISSEAATSSNSAEKQNQQLAATASNLKHHEIAYRMQCAADLAHAIAAAEPEDARPLMTAALIDLHAGMPPSEALDKDAAQEWAKRAGEAELVAIAEAVATELQGRNLHQDHGRGLLRWLFLSMPLANRLRFLKWGQENCACE</sequence>
<name>A0A2K8K9R5_9RHOB</name>
<dbReference type="AlphaFoldDB" id="A0A2K8K9R5"/>
<dbReference type="KEGG" id="rbg:BG454_00245"/>
<protein>
    <submittedName>
        <fullName evidence="2">Uncharacterized protein</fullName>
    </submittedName>
</protein>
<keyword evidence="3" id="KW-1185">Reference proteome</keyword>
<feature type="region of interest" description="Disordered" evidence="1">
    <location>
        <begin position="1"/>
        <end position="33"/>
    </location>
</feature>
<dbReference type="EMBL" id="CP024899">
    <property type="protein sequence ID" value="ATX64455.1"/>
    <property type="molecule type" value="Genomic_DNA"/>
</dbReference>
<proteinExistence type="predicted"/>
<accession>A0A2K8K9R5</accession>
<reference evidence="2 3" key="1">
    <citation type="submission" date="2017-11" db="EMBL/GenBank/DDBJ databases">
        <title>Revised Sequence and Annotation of the Rhodobaca barguzinensis strain alga05 Genome.</title>
        <authorList>
            <person name="Kopejtka K."/>
            <person name="Tomasch J.M."/>
            <person name="Bunk B."/>
            <person name="Koblizek M."/>
        </authorList>
    </citation>
    <scope>NUCLEOTIDE SEQUENCE [LARGE SCALE GENOMIC DNA]</scope>
    <source>
        <strain evidence="3">alga05</strain>
    </source>
</reference>
<gene>
    <name evidence="2" type="ORF">BG454_00245</name>
</gene>
<evidence type="ECO:0000313" key="2">
    <source>
        <dbReference type="EMBL" id="ATX64455.1"/>
    </source>
</evidence>